<dbReference type="Proteomes" id="UP000030762">
    <property type="component" value="Unassembled WGS sequence"/>
</dbReference>
<feature type="signal peptide" evidence="1">
    <location>
        <begin position="1"/>
        <end position="22"/>
    </location>
</feature>
<evidence type="ECO:0000313" key="3">
    <source>
        <dbReference type="Proteomes" id="UP000030762"/>
    </source>
</evidence>
<protein>
    <recommendedName>
        <fullName evidence="4">Secreted protein</fullName>
    </recommendedName>
</protein>
<name>T0RLZ2_SAPDV</name>
<feature type="chain" id="PRO_5004584072" description="Secreted protein" evidence="1">
    <location>
        <begin position="23"/>
        <end position="152"/>
    </location>
</feature>
<keyword evidence="1" id="KW-0732">Signal</keyword>
<dbReference type="RefSeq" id="XP_008613038.1">
    <property type="nucleotide sequence ID" value="XM_008614816.1"/>
</dbReference>
<dbReference type="EMBL" id="JH767159">
    <property type="protein sequence ID" value="EQC33398.1"/>
    <property type="molecule type" value="Genomic_DNA"/>
</dbReference>
<dbReference type="GeneID" id="19949641"/>
<evidence type="ECO:0008006" key="4">
    <source>
        <dbReference type="Google" id="ProtNLM"/>
    </source>
</evidence>
<accession>T0RLZ2</accession>
<proteinExistence type="predicted"/>
<sequence>MRRGVGFVLAFLLLGAALVARAATIDVIELPSSVLSVFSDEALTFDMQRIENAFALPNNMYSVMAARVVTNQPLQTVCTNCSIDDAFPALALPTPAYILSTTSTWLGILPSRPINLPIELTVQMMTTSFYTNATQLYQRKYTLDVLTVSRPS</sequence>
<dbReference type="InParanoid" id="T0RLZ2"/>
<dbReference type="VEuPathDB" id="FungiDB:SDRG_08914"/>
<reference evidence="2 3" key="1">
    <citation type="submission" date="2012-04" db="EMBL/GenBank/DDBJ databases">
        <title>The Genome Sequence of Saprolegnia declina VS20.</title>
        <authorList>
            <consortium name="The Broad Institute Genome Sequencing Platform"/>
            <person name="Russ C."/>
            <person name="Nusbaum C."/>
            <person name="Tyler B."/>
            <person name="van West P."/>
            <person name="Dieguez-Uribeondo J."/>
            <person name="de Bruijn I."/>
            <person name="Tripathy S."/>
            <person name="Jiang R."/>
            <person name="Young S.K."/>
            <person name="Zeng Q."/>
            <person name="Gargeya S."/>
            <person name="Fitzgerald M."/>
            <person name="Haas B."/>
            <person name="Abouelleil A."/>
            <person name="Alvarado L."/>
            <person name="Arachchi H.M."/>
            <person name="Berlin A."/>
            <person name="Chapman S.B."/>
            <person name="Goldberg J."/>
            <person name="Griggs A."/>
            <person name="Gujja S."/>
            <person name="Hansen M."/>
            <person name="Howarth C."/>
            <person name="Imamovic A."/>
            <person name="Larimer J."/>
            <person name="McCowen C."/>
            <person name="Montmayeur A."/>
            <person name="Murphy C."/>
            <person name="Neiman D."/>
            <person name="Pearson M."/>
            <person name="Priest M."/>
            <person name="Roberts A."/>
            <person name="Saif S."/>
            <person name="Shea T."/>
            <person name="Sisk P."/>
            <person name="Sykes S."/>
            <person name="Wortman J."/>
            <person name="Nusbaum C."/>
            <person name="Birren B."/>
        </authorList>
    </citation>
    <scope>NUCLEOTIDE SEQUENCE [LARGE SCALE GENOMIC DNA]</scope>
    <source>
        <strain evidence="2 3">VS20</strain>
    </source>
</reference>
<dbReference type="OrthoDB" id="10457723at2759"/>
<evidence type="ECO:0000313" key="2">
    <source>
        <dbReference type="EMBL" id="EQC33398.1"/>
    </source>
</evidence>
<evidence type="ECO:0000256" key="1">
    <source>
        <dbReference type="SAM" id="SignalP"/>
    </source>
</evidence>
<gene>
    <name evidence="2" type="ORF">SDRG_08914</name>
</gene>
<organism evidence="2 3">
    <name type="scientific">Saprolegnia diclina (strain VS20)</name>
    <dbReference type="NCBI Taxonomy" id="1156394"/>
    <lineage>
        <taxon>Eukaryota</taxon>
        <taxon>Sar</taxon>
        <taxon>Stramenopiles</taxon>
        <taxon>Oomycota</taxon>
        <taxon>Saprolegniomycetes</taxon>
        <taxon>Saprolegniales</taxon>
        <taxon>Saprolegniaceae</taxon>
        <taxon>Saprolegnia</taxon>
    </lineage>
</organism>
<dbReference type="AlphaFoldDB" id="T0RLZ2"/>
<keyword evidence="3" id="KW-1185">Reference proteome</keyword>